<organism evidence="4 5">
    <name type="scientific">Aspergillus violaceofuscus (strain CBS 115571)</name>
    <dbReference type="NCBI Taxonomy" id="1450538"/>
    <lineage>
        <taxon>Eukaryota</taxon>
        <taxon>Fungi</taxon>
        <taxon>Dikarya</taxon>
        <taxon>Ascomycota</taxon>
        <taxon>Pezizomycotina</taxon>
        <taxon>Eurotiomycetes</taxon>
        <taxon>Eurotiomycetidae</taxon>
        <taxon>Eurotiales</taxon>
        <taxon>Aspergillaceae</taxon>
        <taxon>Aspergillus</taxon>
    </lineage>
</organism>
<dbReference type="GO" id="GO:0005576">
    <property type="term" value="C:extracellular region"/>
    <property type="evidence" value="ECO:0007669"/>
    <property type="project" value="InterPro"/>
</dbReference>
<evidence type="ECO:0000256" key="2">
    <source>
        <dbReference type="ARBA" id="ARBA00023157"/>
    </source>
</evidence>
<keyword evidence="3" id="KW-0732">Signal</keyword>
<proteinExistence type="inferred from homology"/>
<dbReference type="InterPro" id="IPR010636">
    <property type="entry name" value="Class_II_hydrophobin"/>
</dbReference>
<evidence type="ECO:0000313" key="5">
    <source>
        <dbReference type="Proteomes" id="UP000249829"/>
    </source>
</evidence>
<evidence type="ECO:0000256" key="3">
    <source>
        <dbReference type="SAM" id="SignalP"/>
    </source>
</evidence>
<reference evidence="4 5" key="1">
    <citation type="submission" date="2018-02" db="EMBL/GenBank/DDBJ databases">
        <title>The genomes of Aspergillus section Nigri reveals drivers in fungal speciation.</title>
        <authorList>
            <consortium name="DOE Joint Genome Institute"/>
            <person name="Vesth T.C."/>
            <person name="Nybo J."/>
            <person name="Theobald S."/>
            <person name="Brandl J."/>
            <person name="Frisvad J.C."/>
            <person name="Nielsen K.F."/>
            <person name="Lyhne E.K."/>
            <person name="Kogle M.E."/>
            <person name="Kuo A."/>
            <person name="Riley R."/>
            <person name="Clum A."/>
            <person name="Nolan M."/>
            <person name="Lipzen A."/>
            <person name="Salamov A."/>
            <person name="Henrissat B."/>
            <person name="Wiebenga A."/>
            <person name="De vries R.P."/>
            <person name="Grigoriev I.V."/>
            <person name="Mortensen U.H."/>
            <person name="Andersen M.R."/>
            <person name="Baker S.E."/>
        </authorList>
    </citation>
    <scope>NUCLEOTIDE SEQUENCE [LARGE SCALE GENOMIC DNA]</scope>
    <source>
        <strain evidence="4 5">CBS 115571</strain>
    </source>
</reference>
<keyword evidence="5" id="KW-1185">Reference proteome</keyword>
<dbReference type="OMA" id="GQKARCC"/>
<evidence type="ECO:0000313" key="4">
    <source>
        <dbReference type="EMBL" id="PYI23561.1"/>
    </source>
</evidence>
<accession>A0A2V5HID4</accession>
<dbReference type="InterPro" id="IPR036686">
    <property type="entry name" value="Class_II_Hydrophobin_sf"/>
</dbReference>
<name>A0A2V5HID4_ASPV1</name>
<feature type="chain" id="PRO_5015866343" description="Hydrophobin" evidence="3">
    <location>
        <begin position="17"/>
        <end position="99"/>
    </location>
</feature>
<feature type="signal peptide" evidence="3">
    <location>
        <begin position="1"/>
        <end position="16"/>
    </location>
</feature>
<keyword evidence="2" id="KW-1015">Disulfide bond</keyword>
<dbReference type="PANTHER" id="PTHR42341:SF1">
    <property type="entry name" value="HYDROPHOBIN"/>
    <property type="match status" value="1"/>
</dbReference>
<comment type="similarity">
    <text evidence="1">Belongs to the cerato-ulmin hydrophobin family.</text>
</comment>
<protein>
    <recommendedName>
        <fullName evidence="6">Hydrophobin</fullName>
    </recommendedName>
</protein>
<dbReference type="Pfam" id="PF06766">
    <property type="entry name" value="Hydrophobin_2"/>
    <property type="match status" value="1"/>
</dbReference>
<dbReference type="CDD" id="cd23508">
    <property type="entry name" value="hydrophobin_II"/>
    <property type="match status" value="1"/>
</dbReference>
<dbReference type="Proteomes" id="UP000249829">
    <property type="component" value="Unassembled WGS sequence"/>
</dbReference>
<dbReference type="AlphaFoldDB" id="A0A2V5HID4"/>
<dbReference type="EMBL" id="KZ825105">
    <property type="protein sequence ID" value="PYI23561.1"/>
    <property type="molecule type" value="Genomic_DNA"/>
</dbReference>
<dbReference type="SUPFAM" id="SSF101751">
    <property type="entry name" value="Hydrophobin II, HfbII"/>
    <property type="match status" value="1"/>
</dbReference>
<dbReference type="STRING" id="1450538.A0A2V5HID4"/>
<dbReference type="Gene3D" id="3.20.120.10">
    <property type="entry name" value="Hydrophobin"/>
    <property type="match status" value="1"/>
</dbReference>
<sequence length="99" mass="9912">MKFLPVVSFLLGTTLAQGPNSGGSSSSSAGTGALCPAGLYGQPQCCGSDVLGLLDLNCTTPNPAPSDQTDFKDICSKAGKSAKCCVLPIASQDVLCQDA</sequence>
<dbReference type="PANTHER" id="PTHR42341">
    <property type="entry name" value="HYDROPHOBIN"/>
    <property type="match status" value="1"/>
</dbReference>
<gene>
    <name evidence="4" type="ORF">BO99DRAFT_428845</name>
</gene>
<evidence type="ECO:0000256" key="1">
    <source>
        <dbReference type="ARBA" id="ARBA00009576"/>
    </source>
</evidence>
<evidence type="ECO:0008006" key="6">
    <source>
        <dbReference type="Google" id="ProtNLM"/>
    </source>
</evidence>